<dbReference type="AlphaFoldDB" id="A0A6H2EN88"/>
<sequence>MPRKEAGSSTVLVVGFMAFILMLAGMLAVVGWASQQHQRLQDVADMAALSAADAYRSQPNVDRACQVARQVATGVELECRMEGSQAAIIAIDHRRMGWVDFDMQATARAGPRYKIDRQLLP</sequence>
<evidence type="ECO:0000313" key="4">
    <source>
        <dbReference type="Proteomes" id="UP000502298"/>
    </source>
</evidence>
<protein>
    <submittedName>
        <fullName evidence="3">Flp pilus-assembly TadE/G-like family protein</fullName>
    </submittedName>
</protein>
<dbReference type="InterPro" id="IPR028087">
    <property type="entry name" value="Tad_N"/>
</dbReference>
<accession>A0A6H2EN88</accession>
<evidence type="ECO:0000259" key="2">
    <source>
        <dbReference type="Pfam" id="PF13400"/>
    </source>
</evidence>
<dbReference type="Proteomes" id="UP000502298">
    <property type="component" value="Chromosome"/>
</dbReference>
<dbReference type="Pfam" id="PF13400">
    <property type="entry name" value="Tad"/>
    <property type="match status" value="1"/>
</dbReference>
<dbReference type="InterPro" id="IPR021202">
    <property type="entry name" value="Rv3654c-like"/>
</dbReference>
<organism evidence="3 4">
    <name type="scientific">Arcanobacterium buesumense</name>
    <dbReference type="NCBI Taxonomy" id="2722751"/>
    <lineage>
        <taxon>Bacteria</taxon>
        <taxon>Bacillati</taxon>
        <taxon>Actinomycetota</taxon>
        <taxon>Actinomycetes</taxon>
        <taxon>Actinomycetales</taxon>
        <taxon>Actinomycetaceae</taxon>
        <taxon>Arcanobacterium</taxon>
    </lineage>
</organism>
<evidence type="ECO:0000313" key="3">
    <source>
        <dbReference type="EMBL" id="QJC22529.1"/>
    </source>
</evidence>
<keyword evidence="1" id="KW-0472">Membrane</keyword>
<gene>
    <name evidence="3" type="ORF">HC352_08445</name>
</gene>
<dbReference type="KEGG" id="arca:HC352_08445"/>
<feature type="domain" description="Putative Flp pilus-assembly TadG-like N-terminal" evidence="2">
    <location>
        <begin position="7"/>
        <end position="54"/>
    </location>
</feature>
<keyword evidence="1" id="KW-0812">Transmembrane</keyword>
<keyword evidence="1" id="KW-1133">Transmembrane helix</keyword>
<evidence type="ECO:0000256" key="1">
    <source>
        <dbReference type="SAM" id="Phobius"/>
    </source>
</evidence>
<reference evidence="3 4" key="1">
    <citation type="submission" date="2020-03" db="EMBL/GenBank/DDBJ databases">
        <title>Complete genome of Arcanobacterium buesumensis sp. nov. strain 2701.</title>
        <authorList>
            <person name="Borowiak M."/>
            <person name="Alssahen M."/>
            <person name="Laemmler C."/>
            <person name="Malorny B."/>
            <person name="Hassan A."/>
            <person name="Prenger-Berninghoff E."/>
            <person name="Ploetz M."/>
            <person name="Abdulmawjood A."/>
        </authorList>
    </citation>
    <scope>NUCLEOTIDE SEQUENCE [LARGE SCALE GENOMIC DNA]</scope>
    <source>
        <strain evidence="3 4">2701</strain>
    </source>
</reference>
<dbReference type="NCBIfam" id="TIGR03816">
    <property type="entry name" value="tadE_like_DECH"/>
    <property type="match status" value="1"/>
</dbReference>
<keyword evidence="4" id="KW-1185">Reference proteome</keyword>
<proteinExistence type="predicted"/>
<feature type="transmembrane region" description="Helical" evidence="1">
    <location>
        <begin position="12"/>
        <end position="33"/>
    </location>
</feature>
<dbReference type="RefSeq" id="WP_168918451.1">
    <property type="nucleotide sequence ID" value="NZ_CP050804.1"/>
</dbReference>
<dbReference type="EMBL" id="CP050804">
    <property type="protein sequence ID" value="QJC22529.1"/>
    <property type="molecule type" value="Genomic_DNA"/>
</dbReference>
<name>A0A6H2EN88_9ACTO</name>